<organism evidence="2 3">
    <name type="scientific">Punica granatum</name>
    <name type="common">Pomegranate</name>
    <dbReference type="NCBI Taxonomy" id="22663"/>
    <lineage>
        <taxon>Eukaryota</taxon>
        <taxon>Viridiplantae</taxon>
        <taxon>Streptophyta</taxon>
        <taxon>Embryophyta</taxon>
        <taxon>Tracheophyta</taxon>
        <taxon>Spermatophyta</taxon>
        <taxon>Magnoliopsida</taxon>
        <taxon>eudicotyledons</taxon>
        <taxon>Gunneridae</taxon>
        <taxon>Pentapetalae</taxon>
        <taxon>rosids</taxon>
        <taxon>malvids</taxon>
        <taxon>Myrtales</taxon>
        <taxon>Lythraceae</taxon>
        <taxon>Punica</taxon>
    </lineage>
</organism>
<dbReference type="EMBL" id="PGOL01001920">
    <property type="protein sequence ID" value="PKI52670.1"/>
    <property type="molecule type" value="Genomic_DNA"/>
</dbReference>
<evidence type="ECO:0000256" key="1">
    <source>
        <dbReference type="SAM" id="MobiDB-lite"/>
    </source>
</evidence>
<protein>
    <submittedName>
        <fullName evidence="2">Uncharacterized protein</fullName>
    </submittedName>
</protein>
<gene>
    <name evidence="2" type="ORF">CRG98_026930</name>
</gene>
<sequence length="149" mass="16456">MPAGYGCLPRRRCPCPAGRDSLEPRQRPGRTEIGEGLAWVKAYGHLTTQNARRGSRLNFDSLTAMTENLRHLNMTCDPHLAAITLPASIAGHWTRLQATKKSGPDLVAPTLIEPPTRSMPSTDFGAGKSHRPHIGWPRSLEALRYLNRP</sequence>
<keyword evidence="3" id="KW-1185">Reference proteome</keyword>
<feature type="region of interest" description="Disordered" evidence="1">
    <location>
        <begin position="105"/>
        <end position="131"/>
    </location>
</feature>
<comment type="caution">
    <text evidence="2">The sequence shown here is derived from an EMBL/GenBank/DDBJ whole genome shotgun (WGS) entry which is preliminary data.</text>
</comment>
<evidence type="ECO:0000313" key="2">
    <source>
        <dbReference type="EMBL" id="PKI52670.1"/>
    </source>
</evidence>
<name>A0A2I0J9W4_PUNGR</name>
<dbReference type="Proteomes" id="UP000233551">
    <property type="component" value="Unassembled WGS sequence"/>
</dbReference>
<proteinExistence type="predicted"/>
<dbReference type="AlphaFoldDB" id="A0A2I0J9W4"/>
<evidence type="ECO:0000313" key="3">
    <source>
        <dbReference type="Proteomes" id="UP000233551"/>
    </source>
</evidence>
<reference evidence="2 3" key="1">
    <citation type="submission" date="2017-11" db="EMBL/GenBank/DDBJ databases">
        <title>De-novo sequencing of pomegranate (Punica granatum L.) genome.</title>
        <authorList>
            <person name="Akparov Z."/>
            <person name="Amiraslanov A."/>
            <person name="Hajiyeva S."/>
            <person name="Abbasov M."/>
            <person name="Kaur K."/>
            <person name="Hamwieh A."/>
            <person name="Solovyev V."/>
            <person name="Salamov A."/>
            <person name="Braich B."/>
            <person name="Kosarev P."/>
            <person name="Mahmoud A."/>
            <person name="Hajiyev E."/>
            <person name="Babayeva S."/>
            <person name="Izzatullayeva V."/>
            <person name="Mammadov A."/>
            <person name="Mammadov A."/>
            <person name="Sharifova S."/>
            <person name="Ojaghi J."/>
            <person name="Eynullazada K."/>
            <person name="Bayramov B."/>
            <person name="Abdulazimova A."/>
            <person name="Shahmuradov I."/>
        </authorList>
    </citation>
    <scope>NUCLEOTIDE SEQUENCE [LARGE SCALE GENOMIC DNA]</scope>
    <source>
        <strain evidence="3">cv. AG2017</strain>
        <tissue evidence="2">Leaf</tissue>
    </source>
</reference>
<accession>A0A2I0J9W4</accession>